<reference evidence="2" key="1">
    <citation type="journal article" date="2019" name="Int. J. Syst. Evol. Microbiol.">
        <title>The Global Catalogue of Microorganisms (GCM) 10K type strain sequencing project: providing services to taxonomists for standard genome sequencing and annotation.</title>
        <authorList>
            <consortium name="The Broad Institute Genomics Platform"/>
            <consortium name="The Broad Institute Genome Sequencing Center for Infectious Disease"/>
            <person name="Wu L."/>
            <person name="Ma J."/>
        </authorList>
    </citation>
    <scope>NUCLEOTIDE SEQUENCE [LARGE SCALE GENOMIC DNA]</scope>
    <source>
        <strain evidence="2">KCTC 52416</strain>
    </source>
</reference>
<dbReference type="Proteomes" id="UP001595526">
    <property type="component" value="Unassembled WGS sequence"/>
</dbReference>
<comment type="caution">
    <text evidence="1">The sequence shown here is derived from an EMBL/GenBank/DDBJ whole genome shotgun (WGS) entry which is preliminary data.</text>
</comment>
<proteinExistence type="predicted"/>
<name>A0ABV7JIF6_9SPHI</name>
<keyword evidence="2" id="KW-1185">Reference proteome</keyword>
<evidence type="ECO:0000313" key="1">
    <source>
        <dbReference type="EMBL" id="MFC3196043.1"/>
    </source>
</evidence>
<gene>
    <name evidence="1" type="ORF">ACFOET_00320</name>
</gene>
<protein>
    <submittedName>
        <fullName evidence="1">Uncharacterized protein</fullName>
    </submittedName>
</protein>
<accession>A0ABV7JIF6</accession>
<evidence type="ECO:0000313" key="2">
    <source>
        <dbReference type="Proteomes" id="UP001595526"/>
    </source>
</evidence>
<sequence length="223" mass="26860">MPFANHTPYDYFPRRLHTREIGNPYLAIHQFFDWENLPEWRNQLDKWLQAALKSGFQLSRDELVELFVRYEFIEYLVEGLSLIRRLMDSTYMPDQKLYRQMCNNSDTLLPDEINTAHGYFNNNHNPKKFERDEYYPFHLDADEKKYPHGVICDFFNHQNLPQYRDALYWWYIVAIDFTNADDSRGSSYVYNLHKYLTKVIEAAHLIHIRSASREGNEVEDDDN</sequence>
<dbReference type="EMBL" id="JBHRTA010000003">
    <property type="protein sequence ID" value="MFC3196043.1"/>
    <property type="molecule type" value="Genomic_DNA"/>
</dbReference>
<dbReference type="RefSeq" id="WP_379018366.1">
    <property type="nucleotide sequence ID" value="NZ_JBHRTA010000003.1"/>
</dbReference>
<organism evidence="1 2">
    <name type="scientific">Parapedobacter deserti</name>
    <dbReference type="NCBI Taxonomy" id="1912957"/>
    <lineage>
        <taxon>Bacteria</taxon>
        <taxon>Pseudomonadati</taxon>
        <taxon>Bacteroidota</taxon>
        <taxon>Sphingobacteriia</taxon>
        <taxon>Sphingobacteriales</taxon>
        <taxon>Sphingobacteriaceae</taxon>
        <taxon>Parapedobacter</taxon>
    </lineage>
</organism>